<reference evidence="6" key="1">
    <citation type="submission" date="2020-06" db="EMBL/GenBank/DDBJ databases">
        <title>WGS assembly of Ceratodon purpureus strain R40.</title>
        <authorList>
            <person name="Carey S.B."/>
            <person name="Jenkins J."/>
            <person name="Shu S."/>
            <person name="Lovell J.T."/>
            <person name="Sreedasyam A."/>
            <person name="Maumus F."/>
            <person name="Tiley G.P."/>
            <person name="Fernandez-Pozo N."/>
            <person name="Barry K."/>
            <person name="Chen C."/>
            <person name="Wang M."/>
            <person name="Lipzen A."/>
            <person name="Daum C."/>
            <person name="Saski C.A."/>
            <person name="Payton A.C."/>
            <person name="Mcbreen J.C."/>
            <person name="Conrad R.E."/>
            <person name="Kollar L.M."/>
            <person name="Olsson S."/>
            <person name="Huttunen S."/>
            <person name="Landis J.B."/>
            <person name="Wickett N.J."/>
            <person name="Johnson M.G."/>
            <person name="Rensing S.A."/>
            <person name="Grimwood J."/>
            <person name="Schmutz J."/>
            <person name="Mcdaniel S.F."/>
        </authorList>
    </citation>
    <scope>NUCLEOTIDE SEQUENCE</scope>
    <source>
        <strain evidence="6">R40</strain>
    </source>
</reference>
<dbReference type="EMBL" id="CM026428">
    <property type="protein sequence ID" value="KAG0567383.1"/>
    <property type="molecule type" value="Genomic_DNA"/>
</dbReference>
<keyword evidence="3 5" id="KW-1133">Transmembrane helix</keyword>
<dbReference type="Proteomes" id="UP000822688">
    <property type="component" value="Chromosome 7"/>
</dbReference>
<feature type="transmembrane region" description="Helical" evidence="5">
    <location>
        <begin position="108"/>
        <end position="127"/>
    </location>
</feature>
<protein>
    <recommendedName>
        <fullName evidence="8">BI1-like protein</fullName>
    </recommendedName>
</protein>
<keyword evidence="7" id="KW-1185">Reference proteome</keyword>
<feature type="transmembrane region" description="Helical" evidence="5">
    <location>
        <begin position="226"/>
        <end position="248"/>
    </location>
</feature>
<dbReference type="Pfam" id="PF01027">
    <property type="entry name" value="Bax1-I"/>
    <property type="match status" value="1"/>
</dbReference>
<dbReference type="OrthoDB" id="7933078at2759"/>
<comment type="similarity">
    <text evidence="5">Belongs to the BI1 family.</text>
</comment>
<sequence>MGVGDFKMADFTGGVKAERFDDLEAGFGGRLYPGIGEDENTLRWGFIRKVYGILSVQILLTTLVAGSVVYFEGLRTFFLQTPGLVLFLAFVPLLVMCPLYVYHQSHPVNLILLGLFTVTMSLSVGISSSMAPAPIVLEALLLTTLVVVALTGYTYWAAKRGMDFNFLGPMLFTSLLVLIGFGFMQIFFPLGSMSQTIYGGLSALVFSGYLVYDTDQLIKRYTYDQFILASVALYLDILNLFIAILQILNSSRSE</sequence>
<comment type="subcellular location">
    <subcellularLocation>
        <location evidence="1">Membrane</location>
        <topology evidence="1">Multi-pass membrane protein</topology>
    </subcellularLocation>
</comment>
<evidence type="ECO:0000313" key="7">
    <source>
        <dbReference type="Proteomes" id="UP000822688"/>
    </source>
</evidence>
<name>A0A8T0HAK4_CERPU</name>
<feature type="transmembrane region" description="Helical" evidence="5">
    <location>
        <begin position="196"/>
        <end position="214"/>
    </location>
</feature>
<evidence type="ECO:0000256" key="5">
    <source>
        <dbReference type="RuleBase" id="RU004379"/>
    </source>
</evidence>
<keyword evidence="4 5" id="KW-0472">Membrane</keyword>
<evidence type="ECO:0008006" key="8">
    <source>
        <dbReference type="Google" id="ProtNLM"/>
    </source>
</evidence>
<evidence type="ECO:0000256" key="4">
    <source>
        <dbReference type="ARBA" id="ARBA00023136"/>
    </source>
</evidence>
<feature type="transmembrane region" description="Helical" evidence="5">
    <location>
        <begin position="170"/>
        <end position="190"/>
    </location>
</feature>
<evidence type="ECO:0000256" key="2">
    <source>
        <dbReference type="ARBA" id="ARBA00022692"/>
    </source>
</evidence>
<evidence type="ECO:0000256" key="3">
    <source>
        <dbReference type="ARBA" id="ARBA00022989"/>
    </source>
</evidence>
<feature type="transmembrane region" description="Helical" evidence="5">
    <location>
        <begin position="77"/>
        <end position="101"/>
    </location>
</feature>
<dbReference type="PANTHER" id="PTHR23291">
    <property type="entry name" value="BAX INHIBITOR-RELATED"/>
    <property type="match status" value="1"/>
</dbReference>
<dbReference type="EMBL" id="CM026428">
    <property type="protein sequence ID" value="KAG0567384.1"/>
    <property type="molecule type" value="Genomic_DNA"/>
</dbReference>
<dbReference type="AlphaFoldDB" id="A0A8T0HAK4"/>
<dbReference type="GO" id="GO:0016020">
    <property type="term" value="C:membrane"/>
    <property type="evidence" value="ECO:0007669"/>
    <property type="project" value="UniProtKB-SubCell"/>
</dbReference>
<organism evidence="6 7">
    <name type="scientific">Ceratodon purpureus</name>
    <name type="common">Fire moss</name>
    <name type="synonym">Dicranum purpureum</name>
    <dbReference type="NCBI Taxonomy" id="3225"/>
    <lineage>
        <taxon>Eukaryota</taxon>
        <taxon>Viridiplantae</taxon>
        <taxon>Streptophyta</taxon>
        <taxon>Embryophyta</taxon>
        <taxon>Bryophyta</taxon>
        <taxon>Bryophytina</taxon>
        <taxon>Bryopsida</taxon>
        <taxon>Dicranidae</taxon>
        <taxon>Pseudoditrichales</taxon>
        <taxon>Ditrichaceae</taxon>
        <taxon>Ceratodon</taxon>
    </lineage>
</organism>
<feature type="transmembrane region" description="Helical" evidence="5">
    <location>
        <begin position="50"/>
        <end position="71"/>
    </location>
</feature>
<dbReference type="PANTHER" id="PTHR23291:SF50">
    <property type="entry name" value="PROTEIN LIFEGUARD 4"/>
    <property type="match status" value="1"/>
</dbReference>
<feature type="transmembrane region" description="Helical" evidence="5">
    <location>
        <begin position="139"/>
        <end position="158"/>
    </location>
</feature>
<proteinExistence type="inferred from homology"/>
<evidence type="ECO:0000256" key="1">
    <source>
        <dbReference type="ARBA" id="ARBA00004141"/>
    </source>
</evidence>
<dbReference type="InterPro" id="IPR006214">
    <property type="entry name" value="Bax_inhibitor_1-related"/>
</dbReference>
<keyword evidence="2 5" id="KW-0812">Transmembrane</keyword>
<accession>A0A8T0HAK4</accession>
<comment type="caution">
    <text evidence="6">The sequence shown here is derived from an EMBL/GenBank/DDBJ whole genome shotgun (WGS) entry which is preliminary data.</text>
</comment>
<gene>
    <name evidence="6" type="ORF">KC19_7G131300</name>
</gene>
<dbReference type="EMBL" id="CM026428">
    <property type="protein sequence ID" value="KAG0567385.1"/>
    <property type="molecule type" value="Genomic_DNA"/>
</dbReference>
<evidence type="ECO:0000313" key="6">
    <source>
        <dbReference type="EMBL" id="KAG0567384.1"/>
    </source>
</evidence>